<evidence type="ECO:0000313" key="1">
    <source>
        <dbReference type="EMBL" id="KAL3759580.1"/>
    </source>
</evidence>
<sequence length="166" mass="18746">MSDDYGELSGLTDDGDFAILGINAYNNENNENENMGPNNRQNPNTGTSIGWQGVGNMLFNEPLLQSGNVDIGVGPTNRYRNFRGNEVLPKEVNVDPKVEEWLMEILPSLQESEVECYAQGLSAIGFRPDCPSLCELRYDDLDFIEKVLHRRYLFREITGESHPFEP</sequence>
<organism evidence="1 2">
    <name type="scientific">Discostella pseudostelligera</name>
    <dbReference type="NCBI Taxonomy" id="259834"/>
    <lineage>
        <taxon>Eukaryota</taxon>
        <taxon>Sar</taxon>
        <taxon>Stramenopiles</taxon>
        <taxon>Ochrophyta</taxon>
        <taxon>Bacillariophyta</taxon>
        <taxon>Coscinodiscophyceae</taxon>
        <taxon>Thalassiosirophycidae</taxon>
        <taxon>Stephanodiscales</taxon>
        <taxon>Stephanodiscaceae</taxon>
        <taxon>Discostella</taxon>
    </lineage>
</organism>
<accession>A0ABD3M6A7</accession>
<evidence type="ECO:0000313" key="2">
    <source>
        <dbReference type="Proteomes" id="UP001530293"/>
    </source>
</evidence>
<protein>
    <submittedName>
        <fullName evidence="1">Uncharacterized protein</fullName>
    </submittedName>
</protein>
<reference evidence="1 2" key="1">
    <citation type="submission" date="2024-10" db="EMBL/GenBank/DDBJ databases">
        <title>Updated reference genomes for cyclostephanoid diatoms.</title>
        <authorList>
            <person name="Roberts W.R."/>
            <person name="Alverson A.J."/>
        </authorList>
    </citation>
    <scope>NUCLEOTIDE SEQUENCE [LARGE SCALE GENOMIC DNA]</scope>
    <source>
        <strain evidence="1 2">AJA232-27</strain>
    </source>
</reference>
<name>A0ABD3M6A7_9STRA</name>
<dbReference type="AlphaFoldDB" id="A0ABD3M6A7"/>
<keyword evidence="2" id="KW-1185">Reference proteome</keyword>
<dbReference type="EMBL" id="JALLBG020000200">
    <property type="protein sequence ID" value="KAL3759580.1"/>
    <property type="molecule type" value="Genomic_DNA"/>
</dbReference>
<gene>
    <name evidence="1" type="ORF">ACHAWU_000879</name>
</gene>
<comment type="caution">
    <text evidence="1">The sequence shown here is derived from an EMBL/GenBank/DDBJ whole genome shotgun (WGS) entry which is preliminary data.</text>
</comment>
<proteinExistence type="predicted"/>
<dbReference type="Proteomes" id="UP001530293">
    <property type="component" value="Unassembled WGS sequence"/>
</dbReference>